<evidence type="ECO:0000313" key="3">
    <source>
        <dbReference type="EMBL" id="PIW15023.1"/>
    </source>
</evidence>
<comment type="caution">
    <text evidence="3">The sequence shown here is derived from an EMBL/GenBank/DDBJ whole genome shotgun (WGS) entry which is preliminary data.</text>
</comment>
<dbReference type="Pfam" id="PF14559">
    <property type="entry name" value="TPR_19"/>
    <property type="match status" value="2"/>
</dbReference>
<name>A0A2M7G015_9BACT</name>
<evidence type="ECO:0000256" key="2">
    <source>
        <dbReference type="SAM" id="SignalP"/>
    </source>
</evidence>
<proteinExistence type="predicted"/>
<dbReference type="SUPFAM" id="SSF48452">
    <property type="entry name" value="TPR-like"/>
    <property type="match status" value="1"/>
</dbReference>
<gene>
    <name evidence="3" type="ORF">COW36_19040</name>
</gene>
<dbReference type="InterPro" id="IPR011990">
    <property type="entry name" value="TPR-like_helical_dom_sf"/>
</dbReference>
<dbReference type="PROSITE" id="PS50005">
    <property type="entry name" value="TPR"/>
    <property type="match status" value="2"/>
</dbReference>
<dbReference type="AlphaFoldDB" id="A0A2M7G015"/>
<feature type="repeat" description="TPR" evidence="1">
    <location>
        <begin position="37"/>
        <end position="70"/>
    </location>
</feature>
<feature type="chain" id="PRO_5014669792" evidence="2">
    <location>
        <begin position="26"/>
        <end position="220"/>
    </location>
</feature>
<evidence type="ECO:0000256" key="1">
    <source>
        <dbReference type="PROSITE-ProRule" id="PRU00339"/>
    </source>
</evidence>
<dbReference type="EMBL" id="PFFQ01000054">
    <property type="protein sequence ID" value="PIW15023.1"/>
    <property type="molecule type" value="Genomic_DNA"/>
</dbReference>
<organism evidence="3 4">
    <name type="scientific">bacterium (Candidatus Blackallbacteria) CG17_big_fil_post_rev_8_21_14_2_50_48_46</name>
    <dbReference type="NCBI Taxonomy" id="2014261"/>
    <lineage>
        <taxon>Bacteria</taxon>
        <taxon>Candidatus Blackallbacteria</taxon>
    </lineage>
</organism>
<accession>A0A2M7G015</accession>
<dbReference type="SMART" id="SM00028">
    <property type="entry name" value="TPR"/>
    <property type="match status" value="3"/>
</dbReference>
<keyword evidence="2" id="KW-0732">Signal</keyword>
<sequence>MKRSFQILGVLGMACCFSFGLPSFAQNTSTKQAEELAQAQLNLALQAFEQGQYRSALPGLIKAVSDDPNNLHLLRIRAETYQYLGLFEEAEADLQVGLKREPQNTELLEGLGWLRIFQKRFAEAEKILEQALALDPESFWIQLNLGHALLLQHKDTLAFKRYCGLAHSGDGPMLGDALKKDFSKLTRFEIFHPRYFELIQKFESHCGLGLVLPEECLQQH</sequence>
<dbReference type="PROSITE" id="PS51257">
    <property type="entry name" value="PROKAR_LIPOPROTEIN"/>
    <property type="match status" value="1"/>
</dbReference>
<reference evidence="3 4" key="1">
    <citation type="submission" date="2017-09" db="EMBL/GenBank/DDBJ databases">
        <title>Depth-based differentiation of microbial function through sediment-hosted aquifers and enrichment of novel symbionts in the deep terrestrial subsurface.</title>
        <authorList>
            <person name="Probst A.J."/>
            <person name="Ladd B."/>
            <person name="Jarett J.K."/>
            <person name="Geller-Mcgrath D.E."/>
            <person name="Sieber C.M."/>
            <person name="Emerson J.B."/>
            <person name="Anantharaman K."/>
            <person name="Thomas B.C."/>
            <person name="Malmstrom R."/>
            <person name="Stieglmeier M."/>
            <person name="Klingl A."/>
            <person name="Woyke T."/>
            <person name="Ryan C.M."/>
            <person name="Banfield J.F."/>
        </authorList>
    </citation>
    <scope>NUCLEOTIDE SEQUENCE [LARGE SCALE GENOMIC DNA]</scope>
    <source>
        <strain evidence="3">CG17_big_fil_post_rev_8_21_14_2_50_48_46</strain>
    </source>
</reference>
<feature type="repeat" description="TPR" evidence="1">
    <location>
        <begin position="105"/>
        <end position="138"/>
    </location>
</feature>
<protein>
    <submittedName>
        <fullName evidence="3">Uncharacterized protein</fullName>
    </submittedName>
</protein>
<feature type="signal peptide" evidence="2">
    <location>
        <begin position="1"/>
        <end position="25"/>
    </location>
</feature>
<dbReference type="InterPro" id="IPR019734">
    <property type="entry name" value="TPR_rpt"/>
</dbReference>
<dbReference type="Gene3D" id="1.25.40.10">
    <property type="entry name" value="Tetratricopeptide repeat domain"/>
    <property type="match status" value="2"/>
</dbReference>
<keyword evidence="1" id="KW-0802">TPR repeat</keyword>
<dbReference type="Proteomes" id="UP000231019">
    <property type="component" value="Unassembled WGS sequence"/>
</dbReference>
<evidence type="ECO:0000313" key="4">
    <source>
        <dbReference type="Proteomes" id="UP000231019"/>
    </source>
</evidence>